<evidence type="ECO:0000313" key="1">
    <source>
        <dbReference type="EMBL" id="MBA4667923.1"/>
    </source>
</evidence>
<proteinExistence type="predicted"/>
<reference evidence="1" key="1">
    <citation type="journal article" date="2013" name="J. Plant Res.">
        <title>Effect of fungi and light on seed germination of three Opuntia species from semiarid lands of central Mexico.</title>
        <authorList>
            <person name="Delgado-Sanchez P."/>
            <person name="Jimenez-Bremont J.F."/>
            <person name="Guerrero-Gonzalez Mde L."/>
            <person name="Flores J."/>
        </authorList>
    </citation>
    <scope>NUCLEOTIDE SEQUENCE</scope>
    <source>
        <tissue evidence="1">Cladode</tissue>
    </source>
</reference>
<sequence>MHRSGYRVSPHAFLIAPVGPFLLRADSALDFLISTPTAQAAAITRRIPAMRMRRPTRVLDRCLGSGRSGSVTLAEAVVLSRSYSICYISCLGVVSVGGVVL</sequence>
<name>A0A7C9EK85_OPUST</name>
<dbReference type="EMBL" id="GISG01237456">
    <property type="protein sequence ID" value="MBA4667923.1"/>
    <property type="molecule type" value="Transcribed_RNA"/>
</dbReference>
<reference evidence="1" key="2">
    <citation type="submission" date="2020-07" db="EMBL/GenBank/DDBJ databases">
        <authorList>
            <person name="Vera ALvarez R."/>
            <person name="Arias-Moreno D.M."/>
            <person name="Jimenez-Jacinto V."/>
            <person name="Jimenez-Bremont J.F."/>
            <person name="Swaminathan K."/>
            <person name="Moose S.P."/>
            <person name="Guerrero-Gonzalez M.L."/>
            <person name="Marino-Ramirez L."/>
            <person name="Landsman D."/>
            <person name="Rodriguez-Kessler M."/>
            <person name="Delgado-Sanchez P."/>
        </authorList>
    </citation>
    <scope>NUCLEOTIDE SEQUENCE</scope>
    <source>
        <tissue evidence="1">Cladode</tissue>
    </source>
</reference>
<accession>A0A7C9EK85</accession>
<organism evidence="1">
    <name type="scientific">Opuntia streptacantha</name>
    <name type="common">Prickly pear cactus</name>
    <name type="synonym">Opuntia cardona</name>
    <dbReference type="NCBI Taxonomy" id="393608"/>
    <lineage>
        <taxon>Eukaryota</taxon>
        <taxon>Viridiplantae</taxon>
        <taxon>Streptophyta</taxon>
        <taxon>Embryophyta</taxon>
        <taxon>Tracheophyta</taxon>
        <taxon>Spermatophyta</taxon>
        <taxon>Magnoliopsida</taxon>
        <taxon>eudicotyledons</taxon>
        <taxon>Gunneridae</taxon>
        <taxon>Pentapetalae</taxon>
        <taxon>Caryophyllales</taxon>
        <taxon>Cactineae</taxon>
        <taxon>Cactaceae</taxon>
        <taxon>Opuntioideae</taxon>
        <taxon>Opuntia</taxon>
    </lineage>
</organism>
<protein>
    <submittedName>
        <fullName evidence="1">Uncharacterized protein</fullName>
    </submittedName>
</protein>
<dbReference type="AlphaFoldDB" id="A0A7C9EK85"/>